<evidence type="ECO:0000256" key="1">
    <source>
        <dbReference type="SAM" id="Phobius"/>
    </source>
</evidence>
<proteinExistence type="predicted"/>
<keyword evidence="3" id="KW-1185">Reference proteome</keyword>
<reference evidence="2" key="3">
    <citation type="submission" date="2025-09" db="UniProtKB">
        <authorList>
            <consortium name="Ensembl"/>
        </authorList>
    </citation>
    <scope>IDENTIFICATION</scope>
</reference>
<keyword evidence="1" id="KW-0812">Transmembrane</keyword>
<dbReference type="Ensembl" id="ENSNFUT00015024625.1">
    <property type="protein sequence ID" value="ENSNFUP00015023543.1"/>
    <property type="gene ID" value="ENSNFUG00015011380.1"/>
</dbReference>
<sequence>MMDFGEILRTIGDFGFFQKLVVFGLAFPDLLSSFLLQFSFYPAGSRATPEDGTFSRCQMFVPVDWDIATIREHGLNDTTGSVLIILTVVLQFGLVCEKSNMTAVAQTVFMTGLVAGSFIFGPMADLLVPSTQSNQRYTSLFLIQPPNPTTCIHTLNMIISHLFCRHTE</sequence>
<feature type="transmembrane region" description="Helical" evidence="1">
    <location>
        <begin position="20"/>
        <end position="41"/>
    </location>
</feature>
<feature type="transmembrane region" description="Helical" evidence="1">
    <location>
        <begin position="108"/>
        <end position="128"/>
    </location>
</feature>
<keyword evidence="1" id="KW-0472">Membrane</keyword>
<name>A0A8C6NT70_NOTFU</name>
<dbReference type="Proteomes" id="UP000694548">
    <property type="component" value="Chromosome sgr09"/>
</dbReference>
<keyword evidence="1" id="KW-1133">Transmembrane helix</keyword>
<reference evidence="2" key="2">
    <citation type="submission" date="2025-08" db="UniProtKB">
        <authorList>
            <consortium name="Ensembl"/>
        </authorList>
    </citation>
    <scope>IDENTIFICATION</scope>
</reference>
<protein>
    <submittedName>
        <fullName evidence="2">Uncharacterized protein</fullName>
    </submittedName>
</protein>
<dbReference type="GeneTree" id="ENSGT00940000154607"/>
<dbReference type="AlphaFoldDB" id="A0A8C6NT70"/>
<reference evidence="2" key="1">
    <citation type="submission" date="2014-08" db="EMBL/GenBank/DDBJ databases">
        <authorList>
            <person name="Senf B."/>
            <person name="Petzold A."/>
            <person name="Downie B.R."/>
            <person name="Koch P."/>
            <person name="Platzer M."/>
        </authorList>
    </citation>
    <scope>NUCLEOTIDE SEQUENCE [LARGE SCALE GENOMIC DNA]</scope>
    <source>
        <strain evidence="2">GRZ</strain>
    </source>
</reference>
<accession>A0A8C6NT70</accession>
<feature type="transmembrane region" description="Helical" evidence="1">
    <location>
        <begin position="78"/>
        <end position="96"/>
    </location>
</feature>
<evidence type="ECO:0000313" key="3">
    <source>
        <dbReference type="Proteomes" id="UP000694548"/>
    </source>
</evidence>
<evidence type="ECO:0000313" key="2">
    <source>
        <dbReference type="Ensembl" id="ENSNFUP00015023543.1"/>
    </source>
</evidence>
<organism evidence="2 3">
    <name type="scientific">Nothobranchius furzeri</name>
    <name type="common">Turquoise killifish</name>
    <dbReference type="NCBI Taxonomy" id="105023"/>
    <lineage>
        <taxon>Eukaryota</taxon>
        <taxon>Metazoa</taxon>
        <taxon>Chordata</taxon>
        <taxon>Craniata</taxon>
        <taxon>Vertebrata</taxon>
        <taxon>Euteleostomi</taxon>
        <taxon>Actinopterygii</taxon>
        <taxon>Neopterygii</taxon>
        <taxon>Teleostei</taxon>
        <taxon>Neoteleostei</taxon>
        <taxon>Acanthomorphata</taxon>
        <taxon>Ovalentaria</taxon>
        <taxon>Atherinomorphae</taxon>
        <taxon>Cyprinodontiformes</taxon>
        <taxon>Nothobranchiidae</taxon>
        <taxon>Nothobranchius</taxon>
    </lineage>
</organism>